<evidence type="ECO:0000256" key="1">
    <source>
        <dbReference type="SAM" id="MobiDB-lite"/>
    </source>
</evidence>
<evidence type="ECO:0000313" key="2">
    <source>
        <dbReference type="EMBL" id="PZO61258.1"/>
    </source>
</evidence>
<reference evidence="2 3" key="2">
    <citation type="submission" date="2018-06" db="EMBL/GenBank/DDBJ databases">
        <title>Metagenomic assembly of (sub)arctic Cyanobacteria and their associated microbiome from non-axenic cultures.</title>
        <authorList>
            <person name="Baurain D."/>
        </authorList>
    </citation>
    <scope>NUCLEOTIDE SEQUENCE [LARGE SCALE GENOMIC DNA]</scope>
    <source>
        <strain evidence="2">ULC027bin1</strain>
    </source>
</reference>
<dbReference type="AlphaFoldDB" id="A0A2W5A248"/>
<feature type="region of interest" description="Disordered" evidence="1">
    <location>
        <begin position="1"/>
        <end position="20"/>
    </location>
</feature>
<organism evidence="2 3">
    <name type="scientific">Phormidesmis priestleyi</name>
    <dbReference type="NCBI Taxonomy" id="268141"/>
    <lineage>
        <taxon>Bacteria</taxon>
        <taxon>Bacillati</taxon>
        <taxon>Cyanobacteriota</taxon>
        <taxon>Cyanophyceae</taxon>
        <taxon>Leptolyngbyales</taxon>
        <taxon>Leptolyngbyaceae</taxon>
        <taxon>Phormidesmis</taxon>
    </lineage>
</organism>
<sequence length="82" mass="9359">MASDRPLFRPPPPGITAYDPTDLNENKDYWGIEAIAPSTFPAPTAWPTVENYFDIYLYPISAEFTVDYMLLTAYTWGYLSAR</sequence>
<dbReference type="EMBL" id="QBMP01000002">
    <property type="protein sequence ID" value="PZO61258.1"/>
    <property type="molecule type" value="Genomic_DNA"/>
</dbReference>
<gene>
    <name evidence="2" type="ORF">DCF15_00315</name>
</gene>
<protein>
    <submittedName>
        <fullName evidence="2">Uncharacterized protein</fullName>
    </submittedName>
</protein>
<evidence type="ECO:0000313" key="3">
    <source>
        <dbReference type="Proteomes" id="UP000249794"/>
    </source>
</evidence>
<name>A0A2W5A248_9CYAN</name>
<accession>A0A2W5A248</accession>
<reference evidence="3" key="1">
    <citation type="submission" date="2018-04" db="EMBL/GenBank/DDBJ databases">
        <authorList>
            <person name="Cornet L."/>
        </authorList>
    </citation>
    <scope>NUCLEOTIDE SEQUENCE [LARGE SCALE GENOMIC DNA]</scope>
</reference>
<proteinExistence type="predicted"/>
<dbReference type="Proteomes" id="UP000249794">
    <property type="component" value="Unassembled WGS sequence"/>
</dbReference>
<comment type="caution">
    <text evidence="2">The sequence shown here is derived from an EMBL/GenBank/DDBJ whole genome shotgun (WGS) entry which is preliminary data.</text>
</comment>